<feature type="binding site" evidence="6">
    <location>
        <position position="174"/>
    </location>
    <ligand>
        <name>Fe cation</name>
        <dbReference type="ChEBI" id="CHEBI:24875"/>
        <note>catalytic</note>
    </ligand>
</feature>
<feature type="binding site" evidence="5">
    <location>
        <begin position="107"/>
        <end position="109"/>
    </location>
    <ligand>
        <name>2-oxoglutarate</name>
        <dbReference type="ChEBI" id="CHEBI:16810"/>
    </ligand>
</feature>
<feature type="binding site" evidence="5">
    <location>
        <begin position="68"/>
        <end position="70"/>
    </location>
    <ligand>
        <name>substrate</name>
    </ligand>
</feature>
<evidence type="ECO:0000256" key="4">
    <source>
        <dbReference type="ARBA" id="ARBA00023004"/>
    </source>
</evidence>
<feature type="binding site" evidence="6">
    <location>
        <position position="118"/>
    </location>
    <ligand>
        <name>Fe cation</name>
        <dbReference type="ChEBI" id="CHEBI:24875"/>
        <note>catalytic</note>
    </ligand>
</feature>
<dbReference type="GO" id="GO:0032259">
    <property type="term" value="P:methylation"/>
    <property type="evidence" value="ECO:0007669"/>
    <property type="project" value="UniProtKB-KW"/>
</dbReference>
<keyword evidence="2" id="KW-0223">Dioxygenase</keyword>
<dbReference type="GO" id="GO:0035513">
    <property type="term" value="P:oxidative RNA demethylation"/>
    <property type="evidence" value="ECO:0007669"/>
    <property type="project" value="TreeGrafter"/>
</dbReference>
<dbReference type="STRING" id="633194.SAMN05421759_101325"/>
<evidence type="ECO:0000256" key="6">
    <source>
        <dbReference type="PIRSR" id="PIRSR604574-2"/>
    </source>
</evidence>
<dbReference type="PANTHER" id="PTHR16557:SF2">
    <property type="entry name" value="NUCLEIC ACID DIOXYGENASE ALKBH1"/>
    <property type="match status" value="1"/>
</dbReference>
<dbReference type="GO" id="GO:0035515">
    <property type="term" value="F:oxidative RNA demethylase activity"/>
    <property type="evidence" value="ECO:0007669"/>
    <property type="project" value="TreeGrafter"/>
</dbReference>
<keyword evidence="4 6" id="KW-0408">Iron</keyword>
<dbReference type="SUPFAM" id="SSF51197">
    <property type="entry name" value="Clavaminate synthase-like"/>
    <property type="match status" value="1"/>
</dbReference>
<evidence type="ECO:0000259" key="7">
    <source>
        <dbReference type="PROSITE" id="PS51471"/>
    </source>
</evidence>
<evidence type="ECO:0000256" key="1">
    <source>
        <dbReference type="ARBA" id="ARBA00022723"/>
    </source>
</evidence>
<feature type="domain" description="Fe2OG dioxygenase" evidence="7">
    <location>
        <begin position="100"/>
        <end position="201"/>
    </location>
</feature>
<organism evidence="8 9">
    <name type="scientific">Roseivivax lentus</name>
    <dbReference type="NCBI Taxonomy" id="633194"/>
    <lineage>
        <taxon>Bacteria</taxon>
        <taxon>Pseudomonadati</taxon>
        <taxon>Pseudomonadota</taxon>
        <taxon>Alphaproteobacteria</taxon>
        <taxon>Rhodobacterales</taxon>
        <taxon>Roseobacteraceae</taxon>
        <taxon>Roseivivax</taxon>
    </lineage>
</organism>
<name>A0A1N7JYQ4_9RHOB</name>
<evidence type="ECO:0000256" key="3">
    <source>
        <dbReference type="ARBA" id="ARBA00023002"/>
    </source>
</evidence>
<evidence type="ECO:0000256" key="5">
    <source>
        <dbReference type="PIRSR" id="PIRSR604574-1"/>
    </source>
</evidence>
<dbReference type="InterPro" id="IPR004574">
    <property type="entry name" value="Alkb"/>
</dbReference>
<reference evidence="9" key="1">
    <citation type="submission" date="2017-01" db="EMBL/GenBank/DDBJ databases">
        <authorList>
            <person name="Varghese N."/>
            <person name="Submissions S."/>
        </authorList>
    </citation>
    <scope>NUCLEOTIDE SEQUENCE [LARGE SCALE GENOMIC DNA]</scope>
    <source>
        <strain evidence="9">DSM 29430</strain>
    </source>
</reference>
<feature type="binding site" evidence="6">
    <location>
        <position position="120"/>
    </location>
    <ligand>
        <name>Fe cation</name>
        <dbReference type="ChEBI" id="CHEBI:24875"/>
        <note>catalytic</note>
    </ligand>
</feature>
<dbReference type="PANTHER" id="PTHR16557">
    <property type="entry name" value="ALKYLATED DNA REPAIR PROTEIN ALKB-RELATED"/>
    <property type="match status" value="1"/>
</dbReference>
<dbReference type="GO" id="GO:0005737">
    <property type="term" value="C:cytoplasm"/>
    <property type="evidence" value="ECO:0007669"/>
    <property type="project" value="TreeGrafter"/>
</dbReference>
<feature type="binding site" evidence="5">
    <location>
        <position position="122"/>
    </location>
    <ligand>
        <name>substrate</name>
    </ligand>
</feature>
<keyword evidence="9" id="KW-1185">Reference proteome</keyword>
<dbReference type="GO" id="GO:0035516">
    <property type="term" value="F:broad specificity oxidative DNA demethylase activity"/>
    <property type="evidence" value="ECO:0007669"/>
    <property type="project" value="TreeGrafter"/>
</dbReference>
<dbReference type="GO" id="GO:0008168">
    <property type="term" value="F:methyltransferase activity"/>
    <property type="evidence" value="ECO:0007669"/>
    <property type="project" value="UniProtKB-KW"/>
</dbReference>
<evidence type="ECO:0000256" key="2">
    <source>
        <dbReference type="ARBA" id="ARBA00022964"/>
    </source>
</evidence>
<dbReference type="PROSITE" id="PS51471">
    <property type="entry name" value="FE2OG_OXY"/>
    <property type="match status" value="1"/>
</dbReference>
<dbReference type="EMBL" id="FTOQ01000001">
    <property type="protein sequence ID" value="SIS54465.1"/>
    <property type="molecule type" value="Genomic_DNA"/>
</dbReference>
<feature type="binding site" evidence="5">
    <location>
        <position position="148"/>
    </location>
    <ligand>
        <name>substrate</name>
    </ligand>
</feature>
<keyword evidence="8" id="KW-0489">Methyltransferase</keyword>
<dbReference type="InterPro" id="IPR027450">
    <property type="entry name" value="AlkB-like"/>
</dbReference>
<dbReference type="Pfam" id="PF13532">
    <property type="entry name" value="2OG-FeII_Oxy_2"/>
    <property type="match status" value="1"/>
</dbReference>
<dbReference type="AlphaFoldDB" id="A0A1N7JYQ4"/>
<keyword evidence="8" id="KW-0808">Transferase</keyword>
<sequence>MTAPVLLRDVAIHPEFLSRAEQERLVADLRDCLRVAPLVTPVTPRGQKMSVAMSAAGRFGWVTDRKGYRYEERHPSGAPWPPIPDRVLAIWEAVSGSAQRPECCLINWYGEGARMGLHQDRDEADFSHPVVSISLGDDALFRIGNDRRGGKTESIWLKSGDVAVMGGAARLRFHGVDRIRFGSSTLLPKGGRINLTLRVVR</sequence>
<keyword evidence="1 6" id="KW-0479">Metal-binding</keyword>
<feature type="binding site" evidence="5">
    <location>
        <position position="61"/>
    </location>
    <ligand>
        <name>substrate</name>
    </ligand>
</feature>
<evidence type="ECO:0000313" key="8">
    <source>
        <dbReference type="EMBL" id="SIS54465.1"/>
    </source>
</evidence>
<dbReference type="Proteomes" id="UP000186684">
    <property type="component" value="Unassembled WGS sequence"/>
</dbReference>
<feature type="binding site" evidence="5">
    <location>
        <begin position="192"/>
        <end position="198"/>
    </location>
    <ligand>
        <name>2-oxoglutarate</name>
        <dbReference type="ChEBI" id="CHEBI:16810"/>
    </ligand>
</feature>
<dbReference type="InterPro" id="IPR037151">
    <property type="entry name" value="AlkB-like_sf"/>
</dbReference>
<dbReference type="RefSeq" id="WP_076444328.1">
    <property type="nucleotide sequence ID" value="NZ_FTOQ01000001.1"/>
</dbReference>
<dbReference type="Gene3D" id="2.60.120.590">
    <property type="entry name" value="Alpha-ketoglutarate-dependent dioxygenase AlkB-like"/>
    <property type="match status" value="1"/>
</dbReference>
<comment type="cofactor">
    <cofactor evidence="6">
        <name>Fe(2+)</name>
        <dbReference type="ChEBI" id="CHEBI:29033"/>
    </cofactor>
    <text evidence="6">Binds 1 Fe(2+) ion per subunit.</text>
</comment>
<dbReference type="GO" id="GO:0008198">
    <property type="term" value="F:ferrous iron binding"/>
    <property type="evidence" value="ECO:0007669"/>
    <property type="project" value="TreeGrafter"/>
</dbReference>
<accession>A0A1N7JYQ4</accession>
<keyword evidence="3" id="KW-0560">Oxidoreductase</keyword>
<evidence type="ECO:0000313" key="9">
    <source>
        <dbReference type="Proteomes" id="UP000186684"/>
    </source>
</evidence>
<gene>
    <name evidence="8" type="ORF">SAMN05421759_101325</name>
</gene>
<proteinExistence type="predicted"/>
<protein>
    <submittedName>
        <fullName evidence="8">Alkylated DNA repair protein (DNA oxidative demethylase)</fullName>
    </submittedName>
</protein>
<dbReference type="InterPro" id="IPR005123">
    <property type="entry name" value="Oxoglu/Fe-dep_dioxygenase_dom"/>
</dbReference>